<dbReference type="EMBL" id="KI894036">
    <property type="protein sequence ID" value="OBR82044.1"/>
    <property type="molecule type" value="Genomic_DNA"/>
</dbReference>
<reference evidence="2" key="1">
    <citation type="submission" date="2013-07" db="EMBL/GenBank/DDBJ databases">
        <title>The Genome Sequence of Cryptococcus dejecticola CBS10117.</title>
        <authorList>
            <consortium name="The Broad Institute Genome Sequencing Platform"/>
            <person name="Cuomo C."/>
            <person name="Litvintseva A."/>
            <person name="Chen Y."/>
            <person name="Heitman J."/>
            <person name="Sun S."/>
            <person name="Springer D."/>
            <person name="Dromer F."/>
            <person name="Young S.K."/>
            <person name="Zeng Q."/>
            <person name="Gargeya S."/>
            <person name="Fitzgerald M."/>
            <person name="Abouelleil A."/>
            <person name="Alvarado L."/>
            <person name="Berlin A.M."/>
            <person name="Chapman S.B."/>
            <person name="Dewar J."/>
            <person name="Goldberg J."/>
            <person name="Griggs A."/>
            <person name="Gujja S."/>
            <person name="Hansen M."/>
            <person name="Howarth C."/>
            <person name="Imamovic A."/>
            <person name="Larimer J."/>
            <person name="McCowan C."/>
            <person name="Murphy C."/>
            <person name="Pearson M."/>
            <person name="Priest M."/>
            <person name="Roberts A."/>
            <person name="Saif S."/>
            <person name="Shea T."/>
            <person name="Sykes S."/>
            <person name="Wortman J."/>
            <person name="Nusbaum C."/>
            <person name="Birren B."/>
        </authorList>
    </citation>
    <scope>NUCLEOTIDE SEQUENCE [LARGE SCALE GENOMIC DNA]</scope>
    <source>
        <strain evidence="2">CBS 10117</strain>
    </source>
</reference>
<name>A0A1A5ZW72_9TREE</name>
<dbReference type="EMBL" id="CP144539">
    <property type="protein sequence ID" value="WWC65347.1"/>
    <property type="molecule type" value="Genomic_DNA"/>
</dbReference>
<organism evidence="2">
    <name type="scientific">Kwoniella dejecticola CBS 10117</name>
    <dbReference type="NCBI Taxonomy" id="1296121"/>
    <lineage>
        <taxon>Eukaryota</taxon>
        <taxon>Fungi</taxon>
        <taxon>Dikarya</taxon>
        <taxon>Basidiomycota</taxon>
        <taxon>Agaricomycotina</taxon>
        <taxon>Tremellomycetes</taxon>
        <taxon>Tremellales</taxon>
        <taxon>Cryptococcaceae</taxon>
        <taxon>Kwoniella</taxon>
    </lineage>
</organism>
<reference evidence="3" key="3">
    <citation type="submission" date="2024-02" db="EMBL/GenBank/DDBJ databases">
        <title>Comparative genomics of Cryptococcus and Kwoniella reveals pathogenesis evolution and contrasting modes of karyotype evolution via chromosome fusion or intercentromeric recombination.</title>
        <authorList>
            <person name="Coelho M.A."/>
            <person name="David-Palma M."/>
            <person name="Shea T."/>
            <person name="Bowers K."/>
            <person name="McGinley-Smith S."/>
            <person name="Mohammad A.W."/>
            <person name="Gnirke A."/>
            <person name="Yurkov A.M."/>
            <person name="Nowrousian M."/>
            <person name="Sun S."/>
            <person name="Cuomo C.A."/>
            <person name="Heitman J."/>
        </authorList>
    </citation>
    <scope>NUCLEOTIDE SEQUENCE</scope>
    <source>
        <strain evidence="3">CBS 10117</strain>
    </source>
</reference>
<dbReference type="Proteomes" id="UP000078595">
    <property type="component" value="Chromosome 10"/>
</dbReference>
<evidence type="ECO:0000313" key="3">
    <source>
        <dbReference type="EMBL" id="WWC65347.1"/>
    </source>
</evidence>
<dbReference type="RefSeq" id="XP_018259886.1">
    <property type="nucleotide sequence ID" value="XM_018411218.1"/>
</dbReference>
<feature type="region of interest" description="Disordered" evidence="1">
    <location>
        <begin position="1"/>
        <end position="40"/>
    </location>
</feature>
<dbReference type="GeneID" id="28971657"/>
<evidence type="ECO:0000313" key="4">
    <source>
        <dbReference type="Proteomes" id="UP000078595"/>
    </source>
</evidence>
<feature type="compositionally biased region" description="Polar residues" evidence="1">
    <location>
        <begin position="31"/>
        <end position="40"/>
    </location>
</feature>
<keyword evidence="4" id="KW-1185">Reference proteome</keyword>
<evidence type="ECO:0000313" key="2">
    <source>
        <dbReference type="EMBL" id="OBR82044.1"/>
    </source>
</evidence>
<proteinExistence type="predicted"/>
<dbReference type="AlphaFoldDB" id="A0A1A5ZW72"/>
<reference evidence="3" key="2">
    <citation type="submission" date="2013-07" db="EMBL/GenBank/DDBJ databases">
        <authorList>
            <consortium name="The Broad Institute Genome Sequencing Platform"/>
            <person name="Cuomo C."/>
            <person name="Litvintseva A."/>
            <person name="Chen Y."/>
            <person name="Heitman J."/>
            <person name="Sun S."/>
            <person name="Springer D."/>
            <person name="Dromer F."/>
            <person name="Young S.K."/>
            <person name="Zeng Q."/>
            <person name="Gargeya S."/>
            <person name="Fitzgerald M."/>
            <person name="Abouelleil A."/>
            <person name="Alvarado L."/>
            <person name="Berlin A.M."/>
            <person name="Chapman S.B."/>
            <person name="Dewar J."/>
            <person name="Goldberg J."/>
            <person name="Griggs A."/>
            <person name="Gujja S."/>
            <person name="Hansen M."/>
            <person name="Howarth C."/>
            <person name="Imamovic A."/>
            <person name="Larimer J."/>
            <person name="McCowan C."/>
            <person name="Murphy C."/>
            <person name="Pearson M."/>
            <person name="Priest M."/>
            <person name="Roberts A."/>
            <person name="Saif S."/>
            <person name="Shea T."/>
            <person name="Sykes S."/>
            <person name="Wortman J."/>
            <person name="Nusbaum C."/>
            <person name="Birren B."/>
        </authorList>
    </citation>
    <scope>NUCLEOTIDE SEQUENCE</scope>
    <source>
        <strain evidence="3">CBS 10117</strain>
    </source>
</reference>
<sequence>MAEWQQTSNDSTHSLAIPPTSQTYPDDDSTADFTGSVTSSGPSFTFAYWQSKPRTQMSLLPSPTATASSRTNATIRTATATANRRGSDAKYFSDVQKGFRAAMTIGDEAGAAGRDAQSTVAESAFSGRKLKWTGERCDPAEKSTAES</sequence>
<feature type="compositionally biased region" description="Polar residues" evidence="1">
    <location>
        <begin position="1"/>
        <end position="24"/>
    </location>
</feature>
<accession>A0A1A5ZW72</accession>
<gene>
    <name evidence="2" type="ORF">I303_07958</name>
    <name evidence="3" type="ORF">I303_107965</name>
</gene>
<dbReference type="KEGG" id="kdj:28971657"/>
<protein>
    <submittedName>
        <fullName evidence="2">Uncharacterized protein</fullName>
    </submittedName>
</protein>
<dbReference type="VEuPathDB" id="FungiDB:I303_07958"/>
<evidence type="ECO:0000256" key="1">
    <source>
        <dbReference type="SAM" id="MobiDB-lite"/>
    </source>
</evidence>